<feature type="signal peptide" evidence="1">
    <location>
        <begin position="1"/>
        <end position="23"/>
    </location>
</feature>
<keyword evidence="1" id="KW-0732">Signal</keyword>
<dbReference type="RefSeq" id="WP_121254109.1">
    <property type="nucleotide sequence ID" value="NZ_RBIL01000002.1"/>
</dbReference>
<name>A0A660KZA6_9ACTN</name>
<feature type="chain" id="PRO_5039246901" evidence="1">
    <location>
        <begin position="24"/>
        <end position="265"/>
    </location>
</feature>
<keyword evidence="3" id="KW-1185">Reference proteome</keyword>
<dbReference type="EMBL" id="RBIL01000002">
    <property type="protein sequence ID" value="RKQ86405.1"/>
    <property type="molecule type" value="Genomic_DNA"/>
</dbReference>
<gene>
    <name evidence="2" type="ORF">C8N24_4417</name>
</gene>
<evidence type="ECO:0000313" key="2">
    <source>
        <dbReference type="EMBL" id="RKQ86405.1"/>
    </source>
</evidence>
<dbReference type="Proteomes" id="UP000278962">
    <property type="component" value="Unassembled WGS sequence"/>
</dbReference>
<dbReference type="OrthoDB" id="5242509at2"/>
<accession>A0A660KZA6</accession>
<evidence type="ECO:0000256" key="1">
    <source>
        <dbReference type="SAM" id="SignalP"/>
    </source>
</evidence>
<proteinExistence type="predicted"/>
<comment type="caution">
    <text evidence="2">The sequence shown here is derived from an EMBL/GenBank/DDBJ whole genome shotgun (WGS) entry which is preliminary data.</text>
</comment>
<protein>
    <submittedName>
        <fullName evidence="2">Uncharacterized protein</fullName>
    </submittedName>
</protein>
<sequence>MKLVRSRLVAGALGLAVAGTATGSVIARADESAPVAKATQQGGVSITPALVEKTAKRGAVGTITIKNTTKDTMRVTVNVRPWIQNRNNGSVVLNTKASLAPYVRATPQSFNLPPGERRVTFNMRRMTASGSLYAGFQVFAKQVKAKARNGIVPQWDLRGKMRLNPARKNPNLRIGATDVAGRGNNRSLILAVRNTGNTLDPVGGTVSITGPTRRNATIPQVGIVPGQVVYLNGGALRGMKAGNYTATWAVTIGGKRFNVKRTFKL</sequence>
<reference evidence="2 3" key="1">
    <citation type="submission" date="2018-10" db="EMBL/GenBank/DDBJ databases">
        <title>Genomic Encyclopedia of Archaeal and Bacterial Type Strains, Phase II (KMG-II): from individual species to whole genera.</title>
        <authorList>
            <person name="Goeker M."/>
        </authorList>
    </citation>
    <scope>NUCLEOTIDE SEQUENCE [LARGE SCALE GENOMIC DNA]</scope>
    <source>
        <strain evidence="2 3">DSM 14954</strain>
    </source>
</reference>
<dbReference type="AlphaFoldDB" id="A0A660KZA6"/>
<evidence type="ECO:0000313" key="3">
    <source>
        <dbReference type="Proteomes" id="UP000278962"/>
    </source>
</evidence>
<organism evidence="2 3">
    <name type="scientific">Solirubrobacter pauli</name>
    <dbReference type="NCBI Taxonomy" id="166793"/>
    <lineage>
        <taxon>Bacteria</taxon>
        <taxon>Bacillati</taxon>
        <taxon>Actinomycetota</taxon>
        <taxon>Thermoleophilia</taxon>
        <taxon>Solirubrobacterales</taxon>
        <taxon>Solirubrobacteraceae</taxon>
        <taxon>Solirubrobacter</taxon>
    </lineage>
</organism>